<comment type="caution">
    <text evidence="1">The sequence shown here is derived from an EMBL/GenBank/DDBJ whole genome shotgun (WGS) entry which is preliminary data.</text>
</comment>
<dbReference type="EMBL" id="JAYMRV010000006">
    <property type="protein sequence ID" value="MEM5423496.1"/>
    <property type="molecule type" value="Genomic_DNA"/>
</dbReference>
<evidence type="ECO:0000313" key="1">
    <source>
        <dbReference type="EMBL" id="MEM5423496.1"/>
    </source>
</evidence>
<protein>
    <submittedName>
        <fullName evidence="1">Uncharacterized protein</fullName>
    </submittedName>
</protein>
<dbReference type="Proteomes" id="UP001489897">
    <property type="component" value="Unassembled WGS sequence"/>
</dbReference>
<evidence type="ECO:0000313" key="2">
    <source>
        <dbReference type="Proteomes" id="UP001489897"/>
    </source>
</evidence>
<accession>A0ABU9RTY1</accession>
<name>A0ABU9RTY1_9BURK</name>
<keyword evidence="2" id="KW-1185">Reference proteome</keyword>
<proteinExistence type="predicted"/>
<reference evidence="1 2" key="1">
    <citation type="submission" date="2024-01" db="EMBL/GenBank/DDBJ databases">
        <title>The diversity of rhizobia nodulating Mimosa spp. in eleven states of Brazil covering several biomes is determined by host plant, location, and edaphic factors.</title>
        <authorList>
            <person name="Rouws L."/>
            <person name="Barauna A."/>
            <person name="Beukes C."/>
            <person name="De Faria S.M."/>
            <person name="Gross E."/>
            <person name="Dos Reis Junior F.B."/>
            <person name="Simon M."/>
            <person name="Maluk M."/>
            <person name="Odee D.W."/>
            <person name="Kenicer G."/>
            <person name="Young J.P.W."/>
            <person name="Reis V.M."/>
            <person name="Zilli J."/>
            <person name="James E.K."/>
        </authorList>
    </citation>
    <scope>NUCLEOTIDE SEQUENCE [LARGE SCALE GENOMIC DNA]</scope>
    <source>
        <strain evidence="1 2">JPY167</strain>
    </source>
</reference>
<organism evidence="1 2">
    <name type="scientific">Paraburkholderia ferrariae</name>
    <dbReference type="NCBI Taxonomy" id="386056"/>
    <lineage>
        <taxon>Bacteria</taxon>
        <taxon>Pseudomonadati</taxon>
        <taxon>Pseudomonadota</taxon>
        <taxon>Betaproteobacteria</taxon>
        <taxon>Burkholderiales</taxon>
        <taxon>Burkholderiaceae</taxon>
        <taxon>Paraburkholderia</taxon>
    </lineage>
</organism>
<sequence length="87" mass="10048">MNDPSTEELELLTADLHLAEARRRLAALTVCVQRQRECGTASVAGEDLLCVMRDIMQTMTLHRELLRREVEHQRRLSCDGRARWPMS</sequence>
<gene>
    <name evidence="1" type="ORF">VSR73_20800</name>
</gene>
<dbReference type="RefSeq" id="WP_069262117.1">
    <property type="nucleotide sequence ID" value="NZ_JAYMRV010000006.1"/>
</dbReference>